<keyword evidence="7 10" id="KW-1133">Transmembrane helix</keyword>
<keyword evidence="3" id="KW-1003">Cell membrane</keyword>
<evidence type="ECO:0000256" key="1">
    <source>
        <dbReference type="ARBA" id="ARBA00004651"/>
    </source>
</evidence>
<feature type="transmembrane region" description="Helical" evidence="10">
    <location>
        <begin position="380"/>
        <end position="399"/>
    </location>
</feature>
<evidence type="ECO:0000256" key="4">
    <source>
        <dbReference type="ARBA" id="ARBA00022538"/>
    </source>
</evidence>
<keyword evidence="12" id="KW-1185">Reference proteome</keyword>
<evidence type="ECO:0000256" key="6">
    <source>
        <dbReference type="ARBA" id="ARBA00022958"/>
    </source>
</evidence>
<evidence type="ECO:0000256" key="10">
    <source>
        <dbReference type="SAM" id="Phobius"/>
    </source>
</evidence>
<dbReference type="PANTHER" id="PTHR32024">
    <property type="entry name" value="TRK SYSTEM POTASSIUM UPTAKE PROTEIN TRKG-RELATED"/>
    <property type="match status" value="1"/>
</dbReference>
<evidence type="ECO:0000256" key="3">
    <source>
        <dbReference type="ARBA" id="ARBA00022475"/>
    </source>
</evidence>
<keyword evidence="5 10" id="KW-0812">Transmembrane</keyword>
<comment type="subcellular location">
    <subcellularLocation>
        <location evidence="1">Cell membrane</location>
        <topology evidence="1">Multi-pass membrane protein</topology>
    </subcellularLocation>
</comment>
<reference evidence="11 12" key="1">
    <citation type="submission" date="2018-10" db="EMBL/GenBank/DDBJ databases">
        <title>Cohnella sp. M2MS4P-1, whole genome shotgun sequence.</title>
        <authorList>
            <person name="Tuo L."/>
        </authorList>
    </citation>
    <scope>NUCLEOTIDE SEQUENCE [LARGE SCALE GENOMIC DNA]</scope>
    <source>
        <strain evidence="11 12">M2MS4P-1</strain>
    </source>
</reference>
<evidence type="ECO:0000256" key="5">
    <source>
        <dbReference type="ARBA" id="ARBA00022692"/>
    </source>
</evidence>
<keyword evidence="8" id="KW-0406">Ion transport</keyword>
<feature type="transmembrane region" description="Helical" evidence="10">
    <location>
        <begin position="436"/>
        <end position="456"/>
    </location>
</feature>
<feature type="transmembrane region" description="Helical" evidence="10">
    <location>
        <begin position="43"/>
        <end position="61"/>
    </location>
</feature>
<keyword evidence="9 10" id="KW-0472">Membrane</keyword>
<evidence type="ECO:0000313" key="11">
    <source>
        <dbReference type="EMBL" id="RKP56167.1"/>
    </source>
</evidence>
<keyword evidence="2" id="KW-0813">Transport</keyword>
<dbReference type="GO" id="GO:0005886">
    <property type="term" value="C:plasma membrane"/>
    <property type="evidence" value="ECO:0007669"/>
    <property type="project" value="UniProtKB-SubCell"/>
</dbReference>
<evidence type="ECO:0000256" key="7">
    <source>
        <dbReference type="ARBA" id="ARBA00022989"/>
    </source>
</evidence>
<feature type="transmembrane region" description="Helical" evidence="10">
    <location>
        <begin position="159"/>
        <end position="180"/>
    </location>
</feature>
<accession>A0A494Y077</accession>
<dbReference type="Pfam" id="PF02386">
    <property type="entry name" value="TrkH"/>
    <property type="match status" value="1"/>
</dbReference>
<protein>
    <submittedName>
        <fullName evidence="11">Trk family potassium uptake protein</fullName>
    </submittedName>
</protein>
<dbReference type="InterPro" id="IPR004772">
    <property type="entry name" value="TrkH"/>
</dbReference>
<evidence type="ECO:0000313" key="12">
    <source>
        <dbReference type="Proteomes" id="UP000282076"/>
    </source>
</evidence>
<organism evidence="11 12">
    <name type="scientific">Cohnella endophytica</name>
    <dbReference type="NCBI Taxonomy" id="2419778"/>
    <lineage>
        <taxon>Bacteria</taxon>
        <taxon>Bacillati</taxon>
        <taxon>Bacillota</taxon>
        <taxon>Bacilli</taxon>
        <taxon>Bacillales</taxon>
        <taxon>Paenibacillaceae</taxon>
        <taxon>Cohnella</taxon>
    </lineage>
</organism>
<dbReference type="InterPro" id="IPR003445">
    <property type="entry name" value="Cat_transpt"/>
</dbReference>
<dbReference type="AlphaFoldDB" id="A0A494Y077"/>
<evidence type="ECO:0000256" key="2">
    <source>
        <dbReference type="ARBA" id="ARBA00022448"/>
    </source>
</evidence>
<name>A0A494Y077_9BACL</name>
<keyword evidence="6" id="KW-0630">Potassium</keyword>
<dbReference type="GO" id="GO:0015379">
    <property type="term" value="F:potassium:chloride symporter activity"/>
    <property type="evidence" value="ECO:0007669"/>
    <property type="project" value="InterPro"/>
</dbReference>
<dbReference type="PANTHER" id="PTHR32024:SF1">
    <property type="entry name" value="KTR SYSTEM POTASSIUM UPTAKE PROTEIN B"/>
    <property type="match status" value="1"/>
</dbReference>
<dbReference type="OrthoDB" id="9810952at2"/>
<dbReference type="Proteomes" id="UP000282076">
    <property type="component" value="Unassembled WGS sequence"/>
</dbReference>
<feature type="transmembrane region" description="Helical" evidence="10">
    <location>
        <begin position="341"/>
        <end position="359"/>
    </location>
</feature>
<evidence type="ECO:0000256" key="8">
    <source>
        <dbReference type="ARBA" id="ARBA00023065"/>
    </source>
</evidence>
<proteinExistence type="predicted"/>
<comment type="caution">
    <text evidence="11">The sequence shown here is derived from an EMBL/GenBank/DDBJ whole genome shotgun (WGS) entry which is preliminary data.</text>
</comment>
<feature type="transmembrane region" description="Helical" evidence="10">
    <location>
        <begin position="221"/>
        <end position="243"/>
    </location>
</feature>
<dbReference type="EMBL" id="RBZM01000003">
    <property type="protein sequence ID" value="RKP56167.1"/>
    <property type="molecule type" value="Genomic_DNA"/>
</dbReference>
<evidence type="ECO:0000256" key="9">
    <source>
        <dbReference type="ARBA" id="ARBA00023136"/>
    </source>
</evidence>
<keyword evidence="4" id="KW-0633">Potassium transport</keyword>
<sequence length="475" mass="51218">MLLVLSRDACSIGIRKAKSLSANGGFALFRKLFGLIVASPPRVLVLGFAAIVLSGASLLMMPFAHTKSAAPQFIDTLFTATSATCVTGLIVEDTGTYWTTAGQWIILAMIQVGGLGFMTMATLFAIVLKRRISLRERLVLQEAFNQTSIEGIIRLVRKVVIYALTIELSGALLFTSRFMFDMPFGKAVHYGVFHAVSFFNNAGFDIMGNYRSLTEYVGDPVINIVTMLLIVLGGLGFVVLADLVDIRNPKRKLSLHSKVVLSMTSILIVVGAAVIFIFEYTNPGTLGPLPFGQKVLAAFTQSVSPRTAGVNTVDLASLRQATEFFMVILMFIGASPGSTGGGIKTTTFTALIGAVIAMIRGKEDIVLFKNRLAQERVHKALTVTLFAFGIVILATMILSTTENAAFLKILFEVTSAFGTVGLTLGLTAHLTLAGKIIIIIMMFIGRLGPLTLTYALGPRKERQLYRNAEGKIIIG</sequence>
<dbReference type="NCBIfam" id="TIGR00933">
    <property type="entry name" value="2a38"/>
    <property type="match status" value="1"/>
</dbReference>
<feature type="transmembrane region" description="Helical" evidence="10">
    <location>
        <begin position="103"/>
        <end position="128"/>
    </location>
</feature>
<feature type="transmembrane region" description="Helical" evidence="10">
    <location>
        <begin position="255"/>
        <end position="278"/>
    </location>
</feature>
<gene>
    <name evidence="11" type="ORF">D7Z26_05850</name>
</gene>